<dbReference type="Gene3D" id="3.30.460.10">
    <property type="entry name" value="Beta Polymerase, domain 2"/>
    <property type="match status" value="1"/>
</dbReference>
<dbReference type="InterPro" id="IPR052930">
    <property type="entry name" value="TA_antitoxin_MntA"/>
</dbReference>
<dbReference type="CDD" id="cd05403">
    <property type="entry name" value="NT_KNTase_like"/>
    <property type="match status" value="1"/>
</dbReference>
<dbReference type="Proteomes" id="UP000662904">
    <property type="component" value="Chromosome"/>
</dbReference>
<dbReference type="Pfam" id="PF18765">
    <property type="entry name" value="Polbeta"/>
    <property type="match status" value="1"/>
</dbReference>
<proteinExistence type="predicted"/>
<gene>
    <name evidence="2" type="ORF">H0A61_01652</name>
</gene>
<dbReference type="PANTHER" id="PTHR43852:SF3">
    <property type="entry name" value="NUCLEOTIDYLTRANSFERASE"/>
    <property type="match status" value="1"/>
</dbReference>
<feature type="domain" description="Polymerase beta nucleotidyltransferase" evidence="1">
    <location>
        <begin position="13"/>
        <end position="106"/>
    </location>
</feature>
<evidence type="ECO:0000313" key="3">
    <source>
        <dbReference type="Proteomes" id="UP000662904"/>
    </source>
</evidence>
<dbReference type="EMBL" id="CP059066">
    <property type="protein sequence ID" value="QSQ09291.1"/>
    <property type="molecule type" value="Genomic_DNA"/>
</dbReference>
<keyword evidence="3" id="KW-1185">Reference proteome</keyword>
<evidence type="ECO:0000313" key="2">
    <source>
        <dbReference type="EMBL" id="QSQ09291.1"/>
    </source>
</evidence>
<dbReference type="PANTHER" id="PTHR43852">
    <property type="entry name" value="NUCLEOTIDYLTRANSFERASE"/>
    <property type="match status" value="1"/>
</dbReference>
<dbReference type="InterPro" id="IPR041633">
    <property type="entry name" value="Polbeta"/>
</dbReference>
<accession>A0A8A0RLK9</accession>
<sequence length="145" mass="16543">MAATGELEKHKKEKLFALFRNNNILAVYLFGSRADGTAFADSDYDFGILLRETPALEKASSIMMEIQDEAAKILNCKIDVVVLNTATIEQKFLIISRGLLLFSEDDNLRTDFEDVTIRDYLDFKPFLDAYRRDVREAIKAGEFYA</sequence>
<evidence type="ECO:0000259" key="1">
    <source>
        <dbReference type="Pfam" id="PF18765"/>
    </source>
</evidence>
<dbReference type="AlphaFoldDB" id="A0A8A0RLK9"/>
<dbReference type="SUPFAM" id="SSF81301">
    <property type="entry name" value="Nucleotidyltransferase"/>
    <property type="match status" value="1"/>
</dbReference>
<dbReference type="NCBIfam" id="NF047752">
    <property type="entry name" value="MntA_antitoxin"/>
    <property type="match status" value="1"/>
</dbReference>
<name>A0A8A0RLK9_9FIRM</name>
<dbReference type="RefSeq" id="WP_206706651.1">
    <property type="nucleotide sequence ID" value="NZ_CP059066.1"/>
</dbReference>
<dbReference type="KEGG" id="kme:H0A61_01652"/>
<protein>
    <recommendedName>
        <fullName evidence="1">Polymerase beta nucleotidyltransferase domain-containing protein</fullName>
    </recommendedName>
</protein>
<organism evidence="2 3">
    <name type="scientific">Koleobacter methoxysyntrophicus</name>
    <dbReference type="NCBI Taxonomy" id="2751313"/>
    <lineage>
        <taxon>Bacteria</taxon>
        <taxon>Bacillati</taxon>
        <taxon>Bacillota</taxon>
        <taxon>Clostridia</taxon>
        <taxon>Koleobacterales</taxon>
        <taxon>Koleobacteraceae</taxon>
        <taxon>Koleobacter</taxon>
    </lineage>
</organism>
<dbReference type="InterPro" id="IPR043519">
    <property type="entry name" value="NT_sf"/>
</dbReference>
<reference evidence="2" key="1">
    <citation type="submission" date="2020-07" db="EMBL/GenBank/DDBJ databases">
        <title>Koleobacter methoxysyntrophicus gen. nov., sp. nov., a novel anaerobic bacterium isolated from deep subsurface oil field and proposal of Koleobacterales ord. nov. in the phylum Firmicutes.</title>
        <authorList>
            <person name="Sakamoto S."/>
            <person name="Tamaki H."/>
        </authorList>
    </citation>
    <scope>NUCLEOTIDE SEQUENCE</scope>
    <source>
        <strain evidence="2">NRmbB1</strain>
    </source>
</reference>